<organism evidence="5 6">
    <name type="scientific">Hungatella hathewayi</name>
    <dbReference type="NCBI Taxonomy" id="154046"/>
    <lineage>
        <taxon>Bacteria</taxon>
        <taxon>Bacillati</taxon>
        <taxon>Bacillota</taxon>
        <taxon>Clostridia</taxon>
        <taxon>Lachnospirales</taxon>
        <taxon>Lachnospiraceae</taxon>
        <taxon>Hungatella</taxon>
    </lineage>
</organism>
<evidence type="ECO:0000256" key="1">
    <source>
        <dbReference type="SAM" id="MobiDB-lite"/>
    </source>
</evidence>
<protein>
    <submittedName>
        <fullName evidence="4 5">Pilus assembly protein CpaB</fullName>
    </submittedName>
</protein>
<dbReference type="Gene3D" id="3.90.1210.10">
    <property type="entry name" value="Antifreeze-like/N-acetylneuraminic acid synthase C-terminal domain"/>
    <property type="match status" value="1"/>
</dbReference>
<sequence length="284" mass="30845">MKVNSRFLYGILSILLAAIIAFIAIPTVTRKTNSKVEIVRITTALDRGDPITAKDVELAEVGGFNLPDNVATKLEDVIGTYAASSLYPGDYILSGKVSSTPLSSDLTLNAIPDGMVAISITVQSLAAGLSDKLQSGDIIRLYHYNDLSGTLNVVQDIPELKFVKVLSVSDSKGLDIDYTKQPEEDEERLQTATLTVQATPEQAILLTQYENEGMLHVALISRGNEALAKELLNQQAEILTQLYENEDADAELNVPEETTGETTEESSAASEETTPETEPEQNRR</sequence>
<keyword evidence="2" id="KW-1133">Transmembrane helix</keyword>
<dbReference type="EMBL" id="QSON01000033">
    <property type="protein sequence ID" value="RGI95255.1"/>
    <property type="molecule type" value="Genomic_DNA"/>
</dbReference>
<reference evidence="4" key="2">
    <citation type="submission" date="2022-01" db="EMBL/GenBank/DDBJ databases">
        <title>Novel bile acid biosynthetic pathways are enriched in the microbiome of centenarians.</title>
        <authorList>
            <person name="Sato Y."/>
            <person name="Atarashi K."/>
            <person name="Plichta R.D."/>
            <person name="Arai Y."/>
            <person name="Sasajima S."/>
            <person name="Kearney M.S."/>
            <person name="Suda W."/>
            <person name="Takeshita K."/>
            <person name="Sasaki T."/>
            <person name="Okamoto S."/>
            <person name="Skelly N.A."/>
            <person name="Okamura Y."/>
            <person name="Vlamakis H."/>
            <person name="Li Y."/>
            <person name="Tanoue T."/>
            <person name="Takei H."/>
            <person name="Nittono H."/>
            <person name="Narushima S."/>
            <person name="Irie J."/>
            <person name="Itoh H."/>
            <person name="Moriya K."/>
            <person name="Sugiura Y."/>
            <person name="Suematsu M."/>
            <person name="Moritoki N."/>
            <person name="Shibata S."/>
            <person name="Littman R.D."/>
            <person name="Fischbach A.M."/>
            <person name="Uwamino Y."/>
            <person name="Inoue T."/>
            <person name="Honda A."/>
            <person name="Hattori M."/>
            <person name="Murai T."/>
            <person name="Xavier J.R."/>
            <person name="Hirose N."/>
            <person name="Honda K."/>
        </authorList>
    </citation>
    <scope>NUCLEOTIDE SEQUENCE</scope>
    <source>
        <strain evidence="4">CE91-St55</strain>
    </source>
</reference>
<dbReference type="CDD" id="cd11614">
    <property type="entry name" value="SAF_CpaB_FlgA_like"/>
    <property type="match status" value="1"/>
</dbReference>
<feature type="domain" description="SAF" evidence="3">
    <location>
        <begin position="36"/>
        <end position="98"/>
    </location>
</feature>
<evidence type="ECO:0000313" key="4">
    <source>
        <dbReference type="EMBL" id="GKG98543.1"/>
    </source>
</evidence>
<gene>
    <name evidence="5" type="primary">cpaB</name>
    <name evidence="4" type="ORF">CE91St55_05250</name>
    <name evidence="5" type="ORF">DXD79_32575</name>
</gene>
<dbReference type="InterPro" id="IPR031571">
    <property type="entry name" value="RcpC_dom"/>
</dbReference>
<dbReference type="AlphaFoldDB" id="A0A374NYD7"/>
<dbReference type="Proteomes" id="UP000263014">
    <property type="component" value="Unassembled WGS sequence"/>
</dbReference>
<dbReference type="SMART" id="SM00858">
    <property type="entry name" value="SAF"/>
    <property type="match status" value="1"/>
</dbReference>
<comment type="caution">
    <text evidence="5">The sequence shown here is derived from an EMBL/GenBank/DDBJ whole genome shotgun (WGS) entry which is preliminary data.</text>
</comment>
<keyword evidence="2" id="KW-0472">Membrane</keyword>
<dbReference type="RefSeq" id="WP_117624155.1">
    <property type="nucleotide sequence ID" value="NZ_BQNJ01000001.1"/>
</dbReference>
<feature type="compositionally biased region" description="Acidic residues" evidence="1">
    <location>
        <begin position="273"/>
        <end position="284"/>
    </location>
</feature>
<dbReference type="InterPro" id="IPR013974">
    <property type="entry name" value="SAF"/>
</dbReference>
<reference evidence="5 6" key="1">
    <citation type="submission" date="2018-08" db="EMBL/GenBank/DDBJ databases">
        <title>A genome reference for cultivated species of the human gut microbiota.</title>
        <authorList>
            <person name="Zou Y."/>
            <person name="Xue W."/>
            <person name="Luo G."/>
        </authorList>
    </citation>
    <scope>NUCLEOTIDE SEQUENCE [LARGE SCALE GENOMIC DNA]</scope>
    <source>
        <strain evidence="5 6">TM09-12</strain>
    </source>
</reference>
<feature type="region of interest" description="Disordered" evidence="1">
    <location>
        <begin position="244"/>
        <end position="284"/>
    </location>
</feature>
<dbReference type="Proteomes" id="UP001055091">
    <property type="component" value="Unassembled WGS sequence"/>
</dbReference>
<dbReference type="EMBL" id="BQNJ01000001">
    <property type="protein sequence ID" value="GKG98543.1"/>
    <property type="molecule type" value="Genomic_DNA"/>
</dbReference>
<dbReference type="Pfam" id="PF16976">
    <property type="entry name" value="RcpC"/>
    <property type="match status" value="1"/>
</dbReference>
<evidence type="ECO:0000313" key="5">
    <source>
        <dbReference type="EMBL" id="RGI95255.1"/>
    </source>
</evidence>
<dbReference type="InterPro" id="IPR017592">
    <property type="entry name" value="Pilus_assmbl_Flp-typ_CpaB"/>
</dbReference>
<keyword evidence="2" id="KW-0812">Transmembrane</keyword>
<dbReference type="Pfam" id="PF08666">
    <property type="entry name" value="SAF"/>
    <property type="match status" value="1"/>
</dbReference>
<feature type="transmembrane region" description="Helical" evidence="2">
    <location>
        <begin position="7"/>
        <end position="25"/>
    </location>
</feature>
<evidence type="ECO:0000313" key="6">
    <source>
        <dbReference type="Proteomes" id="UP000263014"/>
    </source>
</evidence>
<proteinExistence type="predicted"/>
<evidence type="ECO:0000259" key="3">
    <source>
        <dbReference type="SMART" id="SM00858"/>
    </source>
</evidence>
<name>A0A374NYD7_9FIRM</name>
<accession>A0A374NYD7</accession>
<evidence type="ECO:0000256" key="2">
    <source>
        <dbReference type="SAM" id="Phobius"/>
    </source>
</evidence>
<dbReference type="NCBIfam" id="TIGR03177">
    <property type="entry name" value="pilus_cpaB"/>
    <property type="match status" value="1"/>
</dbReference>